<evidence type="ECO:0000313" key="2">
    <source>
        <dbReference type="EMBL" id="UZF85962.1"/>
    </source>
</evidence>
<dbReference type="PANTHER" id="PTHR42928">
    <property type="entry name" value="TRICARBOXYLATE-BINDING PROTEIN"/>
    <property type="match status" value="1"/>
</dbReference>
<dbReference type="PIRSF" id="PIRSF017082">
    <property type="entry name" value="YflP"/>
    <property type="match status" value="1"/>
</dbReference>
<accession>A0A9E8CJK3</accession>
<dbReference type="AlphaFoldDB" id="A0A9E8CJK3"/>
<dbReference type="SUPFAM" id="SSF53850">
    <property type="entry name" value="Periplasmic binding protein-like II"/>
    <property type="match status" value="1"/>
</dbReference>
<name>A0A9E8CJK3_9HYPH</name>
<gene>
    <name evidence="2" type="ORF">NWE54_19395</name>
</gene>
<dbReference type="Gene3D" id="3.40.190.150">
    <property type="entry name" value="Bordetella uptake gene, domain 1"/>
    <property type="match status" value="1"/>
</dbReference>
<dbReference type="CDD" id="cd07012">
    <property type="entry name" value="PBP2_Bug_TTT"/>
    <property type="match status" value="1"/>
</dbReference>
<reference evidence="2" key="1">
    <citation type="submission" date="2022-08" db="EMBL/GenBank/DDBJ databases">
        <title>Complete Genome Sequences of 2 Bosea sp. soil isolates.</title>
        <authorList>
            <person name="Alvarez Arevalo M."/>
            <person name="Sterndorff E.B."/>
            <person name="Faurdal D."/>
            <person name="Joergensen T.S."/>
            <person name="Weber T."/>
        </authorList>
    </citation>
    <scope>NUCLEOTIDE SEQUENCE</scope>
    <source>
        <strain evidence="2">NBC_00436</strain>
    </source>
</reference>
<organism evidence="2">
    <name type="scientific">Bosea sp. NBC_00436</name>
    <dbReference type="NCBI Taxonomy" id="2969620"/>
    <lineage>
        <taxon>Bacteria</taxon>
        <taxon>Pseudomonadati</taxon>
        <taxon>Pseudomonadota</taxon>
        <taxon>Alphaproteobacteria</taxon>
        <taxon>Hyphomicrobiales</taxon>
        <taxon>Boseaceae</taxon>
        <taxon>Bosea</taxon>
    </lineage>
</organism>
<proteinExistence type="inferred from homology"/>
<dbReference type="Gene3D" id="3.40.190.10">
    <property type="entry name" value="Periplasmic binding protein-like II"/>
    <property type="match status" value="1"/>
</dbReference>
<protein>
    <submittedName>
        <fullName evidence="2">Tripartite tricarboxylate transporter substrate binding protein</fullName>
    </submittedName>
</protein>
<dbReference type="EMBL" id="CP102774">
    <property type="protein sequence ID" value="UZF85962.1"/>
    <property type="molecule type" value="Genomic_DNA"/>
</dbReference>
<evidence type="ECO:0000256" key="1">
    <source>
        <dbReference type="ARBA" id="ARBA00006987"/>
    </source>
</evidence>
<dbReference type="Pfam" id="PF03401">
    <property type="entry name" value="TctC"/>
    <property type="match status" value="1"/>
</dbReference>
<dbReference type="PANTHER" id="PTHR42928:SF5">
    <property type="entry name" value="BLR1237 PROTEIN"/>
    <property type="match status" value="1"/>
</dbReference>
<comment type="similarity">
    <text evidence="1">Belongs to the UPF0065 (bug) family.</text>
</comment>
<dbReference type="InterPro" id="IPR042100">
    <property type="entry name" value="Bug_dom1"/>
</dbReference>
<sequence length="328" mass="34322">MERQLSRRHVLAGIAGASVLADNRLAFADTWPSRATNIVVPFPAGASTDVVARLLAERLRGELGQGFVVENKTGAGGNIAASSVVRSAPDGYTLMFSSSGPLATNKLLYKTLSFDPLTDFTPVALLGDVQGIVAVHPSLPVKSFAELVAYGKANPGKLTFGSPGFGLMGHMAGELIQRKAGFQMTHVPYRGSAPLATDLLAGTVNVAIDFIPTYIPQIKTGAIRGLAVTSDQRAPQLPDIPTLAEAGLPDINATGWFGLVGPKGLPAPVVTRLAAITRAYIDSAEGRQKLDVIGVRARTGDAEAMRTAQAMEIARWADVIKAAGISLD</sequence>
<dbReference type="InterPro" id="IPR005064">
    <property type="entry name" value="BUG"/>
</dbReference>